<protein>
    <submittedName>
        <fullName evidence="2">Uncharacterized protein</fullName>
    </submittedName>
</protein>
<gene>
    <name evidence="2" type="ORF">Airi01_086730</name>
    <name evidence="3" type="ORF">Airi02_046310</name>
</gene>
<sequence>MGARMKAMLGLTAAGIFASVLVPSAAHADGVNFRFCNVSGNIDPHDEYVAFPYRGWFASYVEAPGGCWSANLSGVANDEAVGYRNVNGQWLAVATKYFSDSSGSVEFDF</sequence>
<organism evidence="2 5">
    <name type="scientific">Actinoallomurus iriomotensis</name>
    <dbReference type="NCBI Taxonomy" id="478107"/>
    <lineage>
        <taxon>Bacteria</taxon>
        <taxon>Bacillati</taxon>
        <taxon>Actinomycetota</taxon>
        <taxon>Actinomycetes</taxon>
        <taxon>Streptosporangiales</taxon>
        <taxon>Thermomonosporaceae</taxon>
        <taxon>Actinoallomurus</taxon>
    </lineage>
</organism>
<evidence type="ECO:0000313" key="4">
    <source>
        <dbReference type="Proteomes" id="UP001165074"/>
    </source>
</evidence>
<name>A0A9W6VW53_9ACTN</name>
<dbReference type="AlphaFoldDB" id="A0A9W6VW53"/>
<dbReference type="EMBL" id="BSTJ01000014">
    <property type="protein sequence ID" value="GLY80406.1"/>
    <property type="molecule type" value="Genomic_DNA"/>
</dbReference>
<reference evidence="2" key="1">
    <citation type="submission" date="2023-03" db="EMBL/GenBank/DDBJ databases">
        <title>Actinoallomurus iriomotensis NBRC 103681.</title>
        <authorList>
            <person name="Ichikawa N."/>
            <person name="Sato H."/>
            <person name="Tonouchi N."/>
        </authorList>
    </citation>
    <scope>NUCLEOTIDE SEQUENCE</scope>
    <source>
        <strain evidence="2">NBRC 103681</strain>
    </source>
</reference>
<proteinExistence type="predicted"/>
<evidence type="ECO:0000313" key="5">
    <source>
        <dbReference type="Proteomes" id="UP001165135"/>
    </source>
</evidence>
<feature type="signal peptide" evidence="1">
    <location>
        <begin position="1"/>
        <end position="28"/>
    </location>
</feature>
<evidence type="ECO:0000313" key="3">
    <source>
        <dbReference type="EMBL" id="GLY86702.1"/>
    </source>
</evidence>
<comment type="caution">
    <text evidence="2">The sequence shown here is derived from an EMBL/GenBank/DDBJ whole genome shotgun (WGS) entry which is preliminary data.</text>
</comment>
<accession>A0A9W6VW53</accession>
<keyword evidence="4" id="KW-1185">Reference proteome</keyword>
<feature type="chain" id="PRO_5041155117" evidence="1">
    <location>
        <begin position="29"/>
        <end position="109"/>
    </location>
</feature>
<reference evidence="3" key="2">
    <citation type="submission" date="2023-03" db="EMBL/GenBank/DDBJ databases">
        <title>Actinoallomurus iriomotensis NBRC 103684.</title>
        <authorList>
            <person name="Ichikawa N."/>
            <person name="Sato H."/>
            <person name="Tonouchi N."/>
        </authorList>
    </citation>
    <scope>NUCLEOTIDE SEQUENCE</scope>
    <source>
        <strain evidence="3">NBRC 103684</strain>
    </source>
</reference>
<dbReference type="Proteomes" id="UP001165135">
    <property type="component" value="Unassembled WGS sequence"/>
</dbReference>
<dbReference type="Proteomes" id="UP001165074">
    <property type="component" value="Unassembled WGS sequence"/>
</dbReference>
<evidence type="ECO:0000313" key="2">
    <source>
        <dbReference type="EMBL" id="GLY80406.1"/>
    </source>
</evidence>
<keyword evidence="1" id="KW-0732">Signal</keyword>
<evidence type="ECO:0000256" key="1">
    <source>
        <dbReference type="SAM" id="SignalP"/>
    </source>
</evidence>
<dbReference type="EMBL" id="BSTK01000006">
    <property type="protein sequence ID" value="GLY86702.1"/>
    <property type="molecule type" value="Genomic_DNA"/>
</dbReference>